<dbReference type="InterPro" id="IPR011051">
    <property type="entry name" value="RmlC_Cupin_sf"/>
</dbReference>
<evidence type="ECO:0000259" key="1">
    <source>
        <dbReference type="Pfam" id="PF07883"/>
    </source>
</evidence>
<gene>
    <name evidence="2" type="ORF">EV378_2747</name>
</gene>
<dbReference type="SUPFAM" id="SSF51182">
    <property type="entry name" value="RmlC-like cupins"/>
    <property type="match status" value="1"/>
</dbReference>
<keyword evidence="2" id="KW-0413">Isomerase</keyword>
<dbReference type="GO" id="GO:0016853">
    <property type="term" value="F:isomerase activity"/>
    <property type="evidence" value="ECO:0007669"/>
    <property type="project" value="UniProtKB-KW"/>
</dbReference>
<dbReference type="InterPro" id="IPR052538">
    <property type="entry name" value="Flavonoid_dioxygenase-like"/>
</dbReference>
<dbReference type="PANTHER" id="PTHR43346:SF1">
    <property type="entry name" value="QUERCETIN 2,3-DIOXYGENASE-RELATED"/>
    <property type="match status" value="1"/>
</dbReference>
<evidence type="ECO:0000313" key="2">
    <source>
        <dbReference type="EMBL" id="TCK26902.1"/>
    </source>
</evidence>
<keyword evidence="3" id="KW-1185">Reference proteome</keyword>
<proteinExistence type="predicted"/>
<sequence length="108" mass="11989">MQILRAAGHFAVPDGEPNQYREHLRVADLSVGTYCIPVGGKDGQEPHSEDEVYVVLRGRGTLVCGSEEHEVRPGMVVYVPAREEHRFVDVSEDLSVVVVFAPAERMRS</sequence>
<accession>A0A4R1I9H5</accession>
<organism evidence="2 3">
    <name type="scientific">Pseudonocardia endophytica</name>
    <dbReference type="NCBI Taxonomy" id="401976"/>
    <lineage>
        <taxon>Bacteria</taxon>
        <taxon>Bacillati</taxon>
        <taxon>Actinomycetota</taxon>
        <taxon>Actinomycetes</taxon>
        <taxon>Pseudonocardiales</taxon>
        <taxon>Pseudonocardiaceae</taxon>
        <taxon>Pseudonocardia</taxon>
    </lineage>
</organism>
<dbReference type="Pfam" id="PF07883">
    <property type="entry name" value="Cupin_2"/>
    <property type="match status" value="1"/>
</dbReference>
<name>A0A4R1I9H5_PSEEN</name>
<dbReference type="AlphaFoldDB" id="A0A4R1I9H5"/>
<dbReference type="InterPro" id="IPR014710">
    <property type="entry name" value="RmlC-like_jellyroll"/>
</dbReference>
<feature type="domain" description="Cupin type-2" evidence="1">
    <location>
        <begin position="34"/>
        <end position="100"/>
    </location>
</feature>
<protein>
    <submittedName>
        <fullName evidence="2">Mannose-6-phosphate isomerase-like protein (Cupin superfamily)</fullName>
    </submittedName>
</protein>
<dbReference type="OrthoDB" id="5072724at2"/>
<dbReference type="RefSeq" id="WP_132424841.1">
    <property type="nucleotide sequence ID" value="NZ_SMFZ01000001.1"/>
</dbReference>
<reference evidence="2 3" key="1">
    <citation type="submission" date="2019-03" db="EMBL/GenBank/DDBJ databases">
        <title>Sequencing the genomes of 1000 actinobacteria strains.</title>
        <authorList>
            <person name="Klenk H.-P."/>
        </authorList>
    </citation>
    <scope>NUCLEOTIDE SEQUENCE [LARGE SCALE GENOMIC DNA]</scope>
    <source>
        <strain evidence="2 3">DSM 44969</strain>
    </source>
</reference>
<evidence type="ECO:0000313" key="3">
    <source>
        <dbReference type="Proteomes" id="UP000295560"/>
    </source>
</evidence>
<dbReference type="Proteomes" id="UP000295560">
    <property type="component" value="Unassembled WGS sequence"/>
</dbReference>
<comment type="caution">
    <text evidence="2">The sequence shown here is derived from an EMBL/GenBank/DDBJ whole genome shotgun (WGS) entry which is preliminary data.</text>
</comment>
<dbReference type="Gene3D" id="2.60.120.10">
    <property type="entry name" value="Jelly Rolls"/>
    <property type="match status" value="1"/>
</dbReference>
<dbReference type="PANTHER" id="PTHR43346">
    <property type="entry name" value="LIGAND BINDING DOMAIN PROTEIN, PUTATIVE (AFU_ORTHOLOGUE AFUA_6G14370)-RELATED"/>
    <property type="match status" value="1"/>
</dbReference>
<dbReference type="EMBL" id="SMFZ01000001">
    <property type="protein sequence ID" value="TCK26902.1"/>
    <property type="molecule type" value="Genomic_DNA"/>
</dbReference>
<dbReference type="InterPro" id="IPR013096">
    <property type="entry name" value="Cupin_2"/>
</dbReference>